<name>A0ACA9Y6D4_9ASCO</name>
<protein>
    <submittedName>
        <fullName evidence="1">Uncharacterized protein</fullName>
    </submittedName>
</protein>
<dbReference type="EMBL" id="CALSDN010000004">
    <property type="protein sequence ID" value="CAH6720513.1"/>
    <property type="molecule type" value="Genomic_DNA"/>
</dbReference>
<evidence type="ECO:0000313" key="1">
    <source>
        <dbReference type="EMBL" id="CAH6720513.1"/>
    </source>
</evidence>
<accession>A0ACA9Y6D4</accession>
<organism evidence="1 2">
    <name type="scientific">[Candida] jaroonii</name>
    <dbReference type="NCBI Taxonomy" id="467808"/>
    <lineage>
        <taxon>Eukaryota</taxon>
        <taxon>Fungi</taxon>
        <taxon>Dikarya</taxon>
        <taxon>Ascomycota</taxon>
        <taxon>Saccharomycotina</taxon>
        <taxon>Pichiomycetes</taxon>
        <taxon>Debaryomycetaceae</taxon>
        <taxon>Yamadazyma</taxon>
    </lineage>
</organism>
<reference evidence="1" key="1">
    <citation type="submission" date="2022-06" db="EMBL/GenBank/DDBJ databases">
        <authorList>
            <person name="Legras J.-L."/>
            <person name="Devillers H."/>
            <person name="Grondin C."/>
        </authorList>
    </citation>
    <scope>NUCLEOTIDE SEQUENCE</scope>
    <source>
        <strain evidence="1">CLIB 1444</strain>
    </source>
</reference>
<keyword evidence="2" id="KW-1185">Reference proteome</keyword>
<sequence>MEIKRQSEDILDNPLKRQKLHELHSIIAKTSQDEIKLSNGNGINIRNVPQLNNAPRGFLPILQPPYHPNDFFTDLNYNVEKLNEKVSRISNILPPPIAPPNPDDEEGIMIPFIFPAPPVIKPDPLIKSKDEEEHDEDDEDENERPVDFGKMVNLAPLPFPPSNYMPYPINAQQASLTPYDFFTDLLDASQALPKQDMVVASAAGTLVDLKYQSIEEKFSINDNDDKNNELQHQKYYEHIRLDERFDKYNHQPLNDLGTLPNSFQIKPLLSNEFNKSPDYKLDKYFKDDEFEISDIHVPKLSNISTKINNRDFNNGSLKFKTDVIKSSLNNIDQFTRRERQEIYKYKKSQILSRLQDLKESKISLIENDIKDEQLKEIQQNLEMEKDIELIKLRVFNNYELLKLSSNFYHDTNKTYKKYNGQMVNKLMKLKNFLEFQKNSFDRYLNSDKLFNDLTDLNGKEFNKIITDSSRDYNKDLRSFYKKLVNDEDTEEDLEDLKINKITDDNDKKVDDLTDFSTISNMQEFNMVTGTINQFKKENKFNNMKHQIFKNKLYETSGSDSNSSGISVDNELKRRGRRNEIDEQSLHSESYLLAKIMKHFKGPESVNNEELGDDFESMGIQSSWN</sequence>
<comment type="caution">
    <text evidence="1">The sequence shown here is derived from an EMBL/GenBank/DDBJ whole genome shotgun (WGS) entry which is preliminary data.</text>
</comment>
<gene>
    <name evidence="1" type="ORF">CLIB1444_04S01750</name>
</gene>
<dbReference type="Proteomes" id="UP001152531">
    <property type="component" value="Unassembled WGS sequence"/>
</dbReference>
<evidence type="ECO:0000313" key="2">
    <source>
        <dbReference type="Proteomes" id="UP001152531"/>
    </source>
</evidence>
<proteinExistence type="predicted"/>